<evidence type="ECO:0000313" key="1">
    <source>
        <dbReference type="EMBL" id="GAI53229.1"/>
    </source>
</evidence>
<reference evidence="1" key="1">
    <citation type="journal article" date="2014" name="Front. Microbiol.">
        <title>High frequency of phylogenetically diverse reductive dehalogenase-homologous genes in deep subseafloor sedimentary metagenomes.</title>
        <authorList>
            <person name="Kawai M."/>
            <person name="Futagami T."/>
            <person name="Toyoda A."/>
            <person name="Takaki Y."/>
            <person name="Nishi S."/>
            <person name="Hori S."/>
            <person name="Arai W."/>
            <person name="Tsubouchi T."/>
            <person name="Morono Y."/>
            <person name="Uchiyama I."/>
            <person name="Ito T."/>
            <person name="Fujiyama A."/>
            <person name="Inagaki F."/>
            <person name="Takami H."/>
        </authorList>
    </citation>
    <scope>NUCLEOTIDE SEQUENCE</scope>
    <source>
        <strain evidence="1">Expedition CK06-06</strain>
    </source>
</reference>
<comment type="caution">
    <text evidence="1">The sequence shown here is derived from an EMBL/GenBank/DDBJ whole genome shotgun (WGS) entry which is preliminary data.</text>
</comment>
<protein>
    <submittedName>
        <fullName evidence="1">Uncharacterized protein</fullName>
    </submittedName>
</protein>
<proteinExistence type="predicted"/>
<sequence length="68" mass="7901">MRKKLVLINPINPSELSKIKIVPTQLLILASYIKKNVDLDVDILDLSFKFELHSVDKTISRYLDKFND</sequence>
<dbReference type="AlphaFoldDB" id="X1RCB4"/>
<organism evidence="1">
    <name type="scientific">marine sediment metagenome</name>
    <dbReference type="NCBI Taxonomy" id="412755"/>
    <lineage>
        <taxon>unclassified sequences</taxon>
        <taxon>metagenomes</taxon>
        <taxon>ecological metagenomes</taxon>
    </lineage>
</organism>
<name>X1RCB4_9ZZZZ</name>
<dbReference type="EMBL" id="BARV01037678">
    <property type="protein sequence ID" value="GAI53229.1"/>
    <property type="molecule type" value="Genomic_DNA"/>
</dbReference>
<gene>
    <name evidence="1" type="ORF">S06H3_58235</name>
</gene>
<accession>X1RCB4</accession>